<name>A0A8S1YJD9_9CILI</name>
<organism evidence="3 4">
    <name type="scientific">Paramecium pentaurelia</name>
    <dbReference type="NCBI Taxonomy" id="43138"/>
    <lineage>
        <taxon>Eukaryota</taxon>
        <taxon>Sar</taxon>
        <taxon>Alveolata</taxon>
        <taxon>Ciliophora</taxon>
        <taxon>Intramacronucleata</taxon>
        <taxon>Oligohymenophorea</taxon>
        <taxon>Peniculida</taxon>
        <taxon>Parameciidae</taxon>
        <taxon>Paramecium</taxon>
    </lineage>
</organism>
<gene>
    <name evidence="3" type="ORF">PPENT_87.1.T1940004</name>
</gene>
<comment type="caution">
    <text evidence="3">The sequence shown here is derived from an EMBL/GenBank/DDBJ whole genome shotgun (WGS) entry which is preliminary data.</text>
</comment>
<evidence type="ECO:0000256" key="1">
    <source>
        <dbReference type="SAM" id="MobiDB-lite"/>
    </source>
</evidence>
<keyword evidence="2" id="KW-0812">Transmembrane</keyword>
<keyword evidence="2" id="KW-1133">Transmembrane helix</keyword>
<protein>
    <recommendedName>
        <fullName evidence="5">Transmembrane protein</fullName>
    </recommendedName>
</protein>
<feature type="transmembrane region" description="Helical" evidence="2">
    <location>
        <begin position="109"/>
        <end position="131"/>
    </location>
</feature>
<evidence type="ECO:0000256" key="2">
    <source>
        <dbReference type="SAM" id="Phobius"/>
    </source>
</evidence>
<reference evidence="3" key="1">
    <citation type="submission" date="2021-01" db="EMBL/GenBank/DDBJ databases">
        <authorList>
            <consortium name="Genoscope - CEA"/>
            <person name="William W."/>
        </authorList>
    </citation>
    <scope>NUCLEOTIDE SEQUENCE</scope>
</reference>
<evidence type="ECO:0008006" key="5">
    <source>
        <dbReference type="Google" id="ProtNLM"/>
    </source>
</evidence>
<sequence length="335" mass="39774">MEGQIPLNSTNKKANDKEQQASEQQISFSIFKYFKPTPDPTLVLEPHKDKNLSSELQELIENQVKRTSSIYKYYAKIGFQVFIYLLNILEVIFILVYDSYMNYGHTLSPSILFLYCFVLYFIVELGCTLIYSGKLKNKSFVLIFQTIYTIFLWEHQVILKQLHLFIISTEINQQNSFHLVRLINTCNQVVKINLEIHVCFQRKNKTCKYIQGFNIPQSCFSLNDDYNDNSNYSLNLYIRLLQHSSRKMGWIQCDQFFIINKQFNLLLYEIIIYCIYQNLQINATEVQFKLKKIKLKFIQETKSLLKADLKYIEFVQSFIFIFIQINSVLIKRRDA</sequence>
<feature type="transmembrane region" description="Helical" evidence="2">
    <location>
        <begin position="73"/>
        <end position="97"/>
    </location>
</feature>
<keyword evidence="4" id="KW-1185">Reference proteome</keyword>
<dbReference type="AlphaFoldDB" id="A0A8S1YJD9"/>
<keyword evidence="2" id="KW-0472">Membrane</keyword>
<dbReference type="Proteomes" id="UP000689195">
    <property type="component" value="Unassembled WGS sequence"/>
</dbReference>
<feature type="region of interest" description="Disordered" evidence="1">
    <location>
        <begin position="1"/>
        <end position="23"/>
    </location>
</feature>
<accession>A0A8S1YJD9</accession>
<dbReference type="EMBL" id="CAJJDO010000194">
    <property type="protein sequence ID" value="CAD8214020.1"/>
    <property type="molecule type" value="Genomic_DNA"/>
</dbReference>
<feature type="compositionally biased region" description="Polar residues" evidence="1">
    <location>
        <begin position="1"/>
        <end position="12"/>
    </location>
</feature>
<evidence type="ECO:0000313" key="3">
    <source>
        <dbReference type="EMBL" id="CAD8214020.1"/>
    </source>
</evidence>
<proteinExistence type="predicted"/>
<dbReference type="OrthoDB" id="321144at2759"/>
<evidence type="ECO:0000313" key="4">
    <source>
        <dbReference type="Proteomes" id="UP000689195"/>
    </source>
</evidence>